<reference evidence="1" key="1">
    <citation type="journal article" date="2019" name="Sci. Rep.">
        <title>Draft genome of Tanacetum cinerariifolium, the natural source of mosquito coil.</title>
        <authorList>
            <person name="Yamashiro T."/>
            <person name="Shiraishi A."/>
            <person name="Satake H."/>
            <person name="Nakayama K."/>
        </authorList>
    </citation>
    <scope>NUCLEOTIDE SEQUENCE</scope>
</reference>
<sequence>LDANLLREALEITPIDQAHQFVSPPSGKTFVYDRPRYPVLQMLWGIITSTNVNYAELMWEEFVHAIQTFLTDKANLGSPTKKGRKDKPHVILYCRLTKLIICYLGRTHKIHQRSASSFHLAEEDLRLGNLKFVSKGKEDKVFEMLIPNELVLNNIRNAPYYNAYMEMVAKHDKKL</sequence>
<comment type="caution">
    <text evidence="1">The sequence shown here is derived from an EMBL/GenBank/DDBJ whole genome shotgun (WGS) entry which is preliminary data.</text>
</comment>
<feature type="non-terminal residue" evidence="1">
    <location>
        <position position="1"/>
    </location>
</feature>
<organism evidence="1">
    <name type="scientific">Tanacetum cinerariifolium</name>
    <name type="common">Dalmatian daisy</name>
    <name type="synonym">Chrysanthemum cinerariifolium</name>
    <dbReference type="NCBI Taxonomy" id="118510"/>
    <lineage>
        <taxon>Eukaryota</taxon>
        <taxon>Viridiplantae</taxon>
        <taxon>Streptophyta</taxon>
        <taxon>Embryophyta</taxon>
        <taxon>Tracheophyta</taxon>
        <taxon>Spermatophyta</taxon>
        <taxon>Magnoliopsida</taxon>
        <taxon>eudicotyledons</taxon>
        <taxon>Gunneridae</taxon>
        <taxon>Pentapetalae</taxon>
        <taxon>asterids</taxon>
        <taxon>campanulids</taxon>
        <taxon>Asterales</taxon>
        <taxon>Asteraceae</taxon>
        <taxon>Asteroideae</taxon>
        <taxon>Anthemideae</taxon>
        <taxon>Anthemidinae</taxon>
        <taxon>Tanacetum</taxon>
    </lineage>
</organism>
<name>A0A699SSG1_TANCI</name>
<accession>A0A699SSG1</accession>
<gene>
    <name evidence="1" type="ORF">Tci_872984</name>
</gene>
<dbReference type="EMBL" id="BKCJ011188585">
    <property type="protein sequence ID" value="GFD01015.1"/>
    <property type="molecule type" value="Genomic_DNA"/>
</dbReference>
<dbReference type="AlphaFoldDB" id="A0A699SSG1"/>
<protein>
    <submittedName>
        <fullName evidence="1">Histone deacetylase 14</fullName>
    </submittedName>
</protein>
<proteinExistence type="predicted"/>
<evidence type="ECO:0000313" key="1">
    <source>
        <dbReference type="EMBL" id="GFD01015.1"/>
    </source>
</evidence>